<dbReference type="EMBL" id="CP023009">
    <property type="protein sequence ID" value="AXW85738.1"/>
    <property type="molecule type" value="Genomic_DNA"/>
</dbReference>
<feature type="transmembrane region" description="Helical" evidence="1">
    <location>
        <begin position="30"/>
        <end position="49"/>
    </location>
</feature>
<evidence type="ECO:0000313" key="3">
    <source>
        <dbReference type="Proteomes" id="UP000263881"/>
    </source>
</evidence>
<organism evidence="2 3">
    <name type="scientific">Lonsdalea britannica</name>
    <dbReference type="NCBI Taxonomy" id="1082704"/>
    <lineage>
        <taxon>Bacteria</taxon>
        <taxon>Pseudomonadati</taxon>
        <taxon>Pseudomonadota</taxon>
        <taxon>Gammaproteobacteria</taxon>
        <taxon>Enterobacterales</taxon>
        <taxon>Pectobacteriaceae</taxon>
        <taxon>Lonsdalea</taxon>
    </lineage>
</organism>
<proteinExistence type="predicted"/>
<keyword evidence="1" id="KW-0812">Transmembrane</keyword>
<dbReference type="Proteomes" id="UP000263881">
    <property type="component" value="Chromosome"/>
</dbReference>
<accession>A0AAD0SD99</accession>
<keyword evidence="1" id="KW-0472">Membrane</keyword>
<evidence type="ECO:0000313" key="2">
    <source>
        <dbReference type="EMBL" id="AXW85738.1"/>
    </source>
</evidence>
<evidence type="ECO:0000256" key="1">
    <source>
        <dbReference type="SAM" id="Phobius"/>
    </source>
</evidence>
<dbReference type="AlphaFoldDB" id="A0AAD0SD99"/>
<gene>
    <name evidence="2" type="ORF">CKQ53_01235</name>
</gene>
<sequence length="78" mass="9151">MHIQSIFDILNMRFRQFNIAQPIKSLIKYIFSYFIFINAPFVPPTLFFMRLDEPFIESPISLISIEIPLLTQVSAVID</sequence>
<name>A0AAD0SD99_9GAMM</name>
<dbReference type="KEGG" id="lbq:CKQ53_01235"/>
<reference evidence="2 3" key="1">
    <citation type="submission" date="2017-08" db="EMBL/GenBank/DDBJ databases">
        <title>Comparative genomics of bacteria isolated from necrotic lesions of AOD affected trees.</title>
        <authorList>
            <person name="Doonan J."/>
            <person name="Denman S."/>
            <person name="McDonald J.E."/>
        </authorList>
    </citation>
    <scope>NUCLEOTIDE SEQUENCE [LARGE SCALE GENOMIC DNA]</scope>
    <source>
        <strain evidence="2 3">477</strain>
    </source>
</reference>
<protein>
    <submittedName>
        <fullName evidence="2">Uncharacterized protein</fullName>
    </submittedName>
</protein>
<keyword evidence="1" id="KW-1133">Transmembrane helix</keyword>
<keyword evidence="3" id="KW-1185">Reference proteome</keyword>